<dbReference type="InterPro" id="IPR013097">
    <property type="entry name" value="Dabb"/>
</dbReference>
<dbReference type="Pfam" id="PF07876">
    <property type="entry name" value="Dabb"/>
    <property type="match status" value="1"/>
</dbReference>
<protein>
    <submittedName>
        <fullName evidence="3">Dabb family protein</fullName>
    </submittedName>
</protein>
<dbReference type="RefSeq" id="WP_168150730.1">
    <property type="nucleotide sequence ID" value="NZ_JAAWVT010000001.1"/>
</dbReference>
<dbReference type="Proteomes" id="UP000746595">
    <property type="component" value="Unassembled WGS sequence"/>
</dbReference>
<sequence length="100" mass="10643">MITHVWSMTFTEQSTAEQRAAFGTAMAALPSQIEGVASFKSGSDLGLNSGNSEVVIIAEFADEQSWRAYIEAPAHVAFVNDHVSPLCASWNAIQIASPTA</sequence>
<evidence type="ECO:0000313" key="3">
    <source>
        <dbReference type="EMBL" id="NKG19831.1"/>
    </source>
</evidence>
<dbReference type="PANTHER" id="PTHR33178:SF10">
    <property type="entry name" value="STRESS-RESPONSE A_B BARREL DOMAIN-CONTAINING PROTEIN"/>
    <property type="match status" value="1"/>
</dbReference>
<name>A0ABX1G245_9MICC</name>
<proteinExistence type="predicted"/>
<dbReference type="EMBL" id="JAAWVT010000001">
    <property type="protein sequence ID" value="NKG19831.1"/>
    <property type="molecule type" value="Genomic_DNA"/>
</dbReference>
<dbReference type="SMART" id="SM00886">
    <property type="entry name" value="Dabb"/>
    <property type="match status" value="1"/>
</dbReference>
<dbReference type="Gene3D" id="3.30.70.100">
    <property type="match status" value="1"/>
</dbReference>
<evidence type="ECO:0000256" key="1">
    <source>
        <dbReference type="ARBA" id="ARBA00011738"/>
    </source>
</evidence>
<dbReference type="PROSITE" id="PS51502">
    <property type="entry name" value="S_R_A_B_BARREL"/>
    <property type="match status" value="1"/>
</dbReference>
<dbReference type="SUPFAM" id="SSF54909">
    <property type="entry name" value="Dimeric alpha+beta barrel"/>
    <property type="match status" value="1"/>
</dbReference>
<dbReference type="InterPro" id="IPR044662">
    <property type="entry name" value="HS1/DABB1-like"/>
</dbReference>
<keyword evidence="4" id="KW-1185">Reference proteome</keyword>
<evidence type="ECO:0000259" key="2">
    <source>
        <dbReference type="PROSITE" id="PS51502"/>
    </source>
</evidence>
<comment type="caution">
    <text evidence="3">The sequence shown here is derived from an EMBL/GenBank/DDBJ whole genome shotgun (WGS) entry which is preliminary data.</text>
</comment>
<dbReference type="InterPro" id="IPR011008">
    <property type="entry name" value="Dimeric_a/b-barrel"/>
</dbReference>
<evidence type="ECO:0000313" key="4">
    <source>
        <dbReference type="Proteomes" id="UP000746595"/>
    </source>
</evidence>
<gene>
    <name evidence="3" type="ORF">HED64_03780</name>
</gene>
<organism evidence="3 4">
    <name type="scientific">Paeniglutamicibacter terrestris</name>
    <dbReference type="NCBI Taxonomy" id="2723403"/>
    <lineage>
        <taxon>Bacteria</taxon>
        <taxon>Bacillati</taxon>
        <taxon>Actinomycetota</taxon>
        <taxon>Actinomycetes</taxon>
        <taxon>Micrococcales</taxon>
        <taxon>Micrococcaceae</taxon>
        <taxon>Paeniglutamicibacter</taxon>
    </lineage>
</organism>
<accession>A0ABX1G245</accession>
<feature type="domain" description="Stress-response A/B barrel" evidence="2">
    <location>
        <begin position="2"/>
        <end position="95"/>
    </location>
</feature>
<dbReference type="PANTHER" id="PTHR33178">
    <property type="match status" value="1"/>
</dbReference>
<reference evidence="3 4" key="1">
    <citation type="submission" date="2020-04" db="EMBL/GenBank/DDBJ databases">
        <title>Paeniglutamicibacter sp. ANT13_2, a novel actinomycete isolated from sediment in Antarctica.</title>
        <authorList>
            <person name="Sakdapetsiri C."/>
            <person name="Pinyakong O."/>
        </authorList>
    </citation>
    <scope>NUCLEOTIDE SEQUENCE [LARGE SCALE GENOMIC DNA]</scope>
    <source>
        <strain evidence="3 4">ANT13_2</strain>
    </source>
</reference>
<comment type="subunit">
    <text evidence="1">Homodimer.</text>
</comment>